<evidence type="ECO:0000256" key="1">
    <source>
        <dbReference type="ARBA" id="ARBA00022723"/>
    </source>
</evidence>
<dbReference type="GO" id="GO:0046872">
    <property type="term" value="F:metal ion binding"/>
    <property type="evidence" value="ECO:0007669"/>
    <property type="project" value="UniProtKB-KW"/>
</dbReference>
<dbReference type="PROSITE" id="PS51746">
    <property type="entry name" value="PPM_2"/>
    <property type="match status" value="1"/>
</dbReference>
<protein>
    <submittedName>
        <fullName evidence="7">Protein phosphatase PTC1</fullName>
    </submittedName>
</protein>
<comment type="caution">
    <text evidence="7">The sequence shown here is derived from an EMBL/GenBank/DDBJ whole genome shotgun (WGS) entry which is preliminary data.</text>
</comment>
<organism evidence="7 8">
    <name type="scientific">Acrasis kona</name>
    <dbReference type="NCBI Taxonomy" id="1008807"/>
    <lineage>
        <taxon>Eukaryota</taxon>
        <taxon>Discoba</taxon>
        <taxon>Heterolobosea</taxon>
        <taxon>Tetramitia</taxon>
        <taxon>Eutetramitia</taxon>
        <taxon>Acrasidae</taxon>
        <taxon>Acrasis</taxon>
    </lineage>
</organism>
<dbReference type="GO" id="GO:0004722">
    <property type="term" value="F:protein serine/threonine phosphatase activity"/>
    <property type="evidence" value="ECO:0007669"/>
    <property type="project" value="InterPro"/>
</dbReference>
<dbReference type="SUPFAM" id="SSF81606">
    <property type="entry name" value="PP2C-like"/>
    <property type="match status" value="1"/>
</dbReference>
<dbReference type="AlphaFoldDB" id="A0AAW2ZI91"/>
<dbReference type="Pfam" id="PF00481">
    <property type="entry name" value="PP2C"/>
    <property type="match status" value="1"/>
</dbReference>
<dbReference type="Gene3D" id="3.60.40.10">
    <property type="entry name" value="PPM-type phosphatase domain"/>
    <property type="match status" value="1"/>
</dbReference>
<reference evidence="7 8" key="1">
    <citation type="submission" date="2024-03" db="EMBL/GenBank/DDBJ databases">
        <title>The Acrasis kona genome and developmental transcriptomes reveal deep origins of eukaryotic multicellular pathways.</title>
        <authorList>
            <person name="Sheikh S."/>
            <person name="Fu C.-J."/>
            <person name="Brown M.W."/>
            <person name="Baldauf S.L."/>
        </authorList>
    </citation>
    <scope>NUCLEOTIDE SEQUENCE [LARGE SCALE GENOMIC DNA]</scope>
    <source>
        <strain evidence="7 8">ATCC MYA-3509</strain>
    </source>
</reference>
<sequence>MFTSKSEGISDFIDDTPDTEPAPEHQQNGDYTKLPSRPLKSIKDIGFCEEMNGRYRRTMEDGHCMIDAFRDDKDSGYFAIYDGHGGKNAVLQVQKTFHTIFESHLKETSNISEAYEKAYAEMDEALKTKEALYNGTTSISCYLCKQGSERKLYTANCGDARVVINEGGIAKRLTFDHKASEQSEVKRIQDKGGFVTFNRVNGILSVTRAFGDHAMKEWVISTPYQTEVTLTNAHTHLILACDGVWDVLTDQEAVDLIKSESMTAQEMSQKLLKTSLQKGSMDNISVMVVLL</sequence>
<dbReference type="EMBL" id="JAOPGA020001572">
    <property type="protein sequence ID" value="KAL0489588.1"/>
    <property type="molecule type" value="Genomic_DNA"/>
</dbReference>
<dbReference type="InterPro" id="IPR000222">
    <property type="entry name" value="PP2C_BS"/>
</dbReference>
<evidence type="ECO:0000313" key="7">
    <source>
        <dbReference type="EMBL" id="KAL0489588.1"/>
    </source>
</evidence>
<dbReference type="InterPro" id="IPR036457">
    <property type="entry name" value="PPM-type-like_dom_sf"/>
</dbReference>
<evidence type="ECO:0000256" key="5">
    <source>
        <dbReference type="SAM" id="MobiDB-lite"/>
    </source>
</evidence>
<dbReference type="InterPro" id="IPR001932">
    <property type="entry name" value="PPM-type_phosphatase-like_dom"/>
</dbReference>
<keyword evidence="3 4" id="KW-0904">Protein phosphatase</keyword>
<comment type="similarity">
    <text evidence="4">Belongs to the PP2C family.</text>
</comment>
<keyword evidence="8" id="KW-1185">Reference proteome</keyword>
<dbReference type="InterPro" id="IPR015655">
    <property type="entry name" value="PP2C"/>
</dbReference>
<evidence type="ECO:0000256" key="3">
    <source>
        <dbReference type="ARBA" id="ARBA00022912"/>
    </source>
</evidence>
<keyword evidence="2 4" id="KW-0378">Hydrolase</keyword>
<keyword evidence="1" id="KW-0479">Metal-binding</keyword>
<evidence type="ECO:0000259" key="6">
    <source>
        <dbReference type="PROSITE" id="PS51746"/>
    </source>
</evidence>
<dbReference type="PROSITE" id="PS01032">
    <property type="entry name" value="PPM_1"/>
    <property type="match status" value="1"/>
</dbReference>
<name>A0AAW2ZI91_9EUKA</name>
<feature type="domain" description="PPM-type phosphatase" evidence="6">
    <location>
        <begin position="44"/>
        <end position="291"/>
    </location>
</feature>
<evidence type="ECO:0000256" key="2">
    <source>
        <dbReference type="ARBA" id="ARBA00022801"/>
    </source>
</evidence>
<feature type="region of interest" description="Disordered" evidence="5">
    <location>
        <begin position="1"/>
        <end position="35"/>
    </location>
</feature>
<proteinExistence type="inferred from homology"/>
<evidence type="ECO:0000256" key="4">
    <source>
        <dbReference type="RuleBase" id="RU003465"/>
    </source>
</evidence>
<accession>A0AAW2ZI91</accession>
<dbReference type="SMART" id="SM00332">
    <property type="entry name" value="PP2Cc"/>
    <property type="match status" value="1"/>
</dbReference>
<dbReference type="Proteomes" id="UP001431209">
    <property type="component" value="Unassembled WGS sequence"/>
</dbReference>
<dbReference type="PANTHER" id="PTHR47992">
    <property type="entry name" value="PROTEIN PHOSPHATASE"/>
    <property type="match status" value="1"/>
</dbReference>
<gene>
    <name evidence="7" type="ORF">AKO1_009137</name>
</gene>
<dbReference type="CDD" id="cd00143">
    <property type="entry name" value="PP2Cc"/>
    <property type="match status" value="1"/>
</dbReference>
<evidence type="ECO:0000313" key="8">
    <source>
        <dbReference type="Proteomes" id="UP001431209"/>
    </source>
</evidence>